<evidence type="ECO:0008006" key="15">
    <source>
        <dbReference type="Google" id="ProtNLM"/>
    </source>
</evidence>
<dbReference type="AlphaFoldDB" id="A0AAD9JIL0"/>
<dbReference type="PANTHER" id="PTHR13803">
    <property type="entry name" value="SEC24-RELATED PROTEIN"/>
    <property type="match status" value="1"/>
</dbReference>
<dbReference type="GO" id="GO:0008270">
    <property type="term" value="F:zinc ion binding"/>
    <property type="evidence" value="ECO:0007669"/>
    <property type="project" value="InterPro"/>
</dbReference>
<dbReference type="Proteomes" id="UP001208570">
    <property type="component" value="Unassembled WGS sequence"/>
</dbReference>
<feature type="domain" description="Gelsolin-like" evidence="8">
    <location>
        <begin position="1119"/>
        <end position="1186"/>
    </location>
</feature>
<reference evidence="13" key="1">
    <citation type="journal article" date="2023" name="Mol. Biol. Evol.">
        <title>Third-Generation Sequencing Reveals the Adaptive Role of the Epigenome in Three Deep-Sea Polychaetes.</title>
        <authorList>
            <person name="Perez M."/>
            <person name="Aroh O."/>
            <person name="Sun Y."/>
            <person name="Lan Y."/>
            <person name="Juniper S.K."/>
            <person name="Young C.R."/>
            <person name="Angers B."/>
            <person name="Qian P.Y."/>
        </authorList>
    </citation>
    <scope>NUCLEOTIDE SEQUENCE</scope>
    <source>
        <strain evidence="13">P08H-3</strain>
    </source>
</reference>
<evidence type="ECO:0000256" key="2">
    <source>
        <dbReference type="ARBA" id="ARBA00004397"/>
    </source>
</evidence>
<dbReference type="GO" id="GO:0030127">
    <property type="term" value="C:COPII vesicle coat"/>
    <property type="evidence" value="ECO:0007669"/>
    <property type="project" value="InterPro"/>
</dbReference>
<feature type="region of interest" description="Disordered" evidence="7">
    <location>
        <begin position="1"/>
        <end position="456"/>
    </location>
</feature>
<keyword evidence="4" id="KW-0813">Transport</keyword>
<evidence type="ECO:0000313" key="13">
    <source>
        <dbReference type="EMBL" id="KAK2153657.1"/>
    </source>
</evidence>
<dbReference type="GO" id="GO:0090110">
    <property type="term" value="P:COPII-coated vesicle cargo loading"/>
    <property type="evidence" value="ECO:0007669"/>
    <property type="project" value="TreeGrafter"/>
</dbReference>
<dbReference type="GO" id="GO:0000149">
    <property type="term" value="F:SNARE binding"/>
    <property type="evidence" value="ECO:0007669"/>
    <property type="project" value="TreeGrafter"/>
</dbReference>
<evidence type="ECO:0000259" key="12">
    <source>
        <dbReference type="Pfam" id="PF08033"/>
    </source>
</evidence>
<evidence type="ECO:0000256" key="3">
    <source>
        <dbReference type="ARBA" id="ARBA00008334"/>
    </source>
</evidence>
<feature type="compositionally biased region" description="Polar residues" evidence="7">
    <location>
        <begin position="55"/>
        <end position="66"/>
    </location>
</feature>
<evidence type="ECO:0000313" key="14">
    <source>
        <dbReference type="Proteomes" id="UP001208570"/>
    </source>
</evidence>
<dbReference type="SUPFAM" id="SSF81995">
    <property type="entry name" value="beta-sandwich domain of Sec23/24"/>
    <property type="match status" value="1"/>
</dbReference>
<dbReference type="GO" id="GO:0005789">
    <property type="term" value="C:endoplasmic reticulum membrane"/>
    <property type="evidence" value="ECO:0007669"/>
    <property type="project" value="UniProtKB-SubCell"/>
</dbReference>
<accession>A0AAD9JIL0</accession>
<dbReference type="Gene3D" id="2.30.30.380">
    <property type="entry name" value="Zn-finger domain of Sec23/24"/>
    <property type="match status" value="1"/>
</dbReference>
<dbReference type="Pfam" id="PF04811">
    <property type="entry name" value="Sec23_trunk"/>
    <property type="match status" value="1"/>
</dbReference>
<dbReference type="Pfam" id="PF08033">
    <property type="entry name" value="Sec23_BS"/>
    <property type="match status" value="1"/>
</dbReference>
<dbReference type="Gene3D" id="3.40.20.10">
    <property type="entry name" value="Severin"/>
    <property type="match status" value="1"/>
</dbReference>
<dbReference type="SUPFAM" id="SSF53300">
    <property type="entry name" value="vWA-like"/>
    <property type="match status" value="1"/>
</dbReference>
<dbReference type="InterPro" id="IPR006896">
    <property type="entry name" value="Sec23/24_trunk_dom"/>
</dbReference>
<dbReference type="Pfam" id="PF04810">
    <property type="entry name" value="zf-Sec23_Sec24"/>
    <property type="match status" value="1"/>
</dbReference>
<feature type="compositionally biased region" description="Pro residues" evidence="7">
    <location>
        <begin position="385"/>
        <end position="419"/>
    </location>
</feature>
<dbReference type="InterPro" id="IPR012990">
    <property type="entry name" value="Beta-sandwich_Sec23_24"/>
</dbReference>
<feature type="compositionally biased region" description="Pro residues" evidence="7">
    <location>
        <begin position="298"/>
        <end position="363"/>
    </location>
</feature>
<dbReference type="SUPFAM" id="SSF82754">
    <property type="entry name" value="C-terminal, gelsolin-like domain of Sec23/24"/>
    <property type="match status" value="1"/>
</dbReference>
<feature type="compositionally biased region" description="Pro residues" evidence="7">
    <location>
        <begin position="237"/>
        <end position="247"/>
    </location>
</feature>
<name>A0AAD9JIL0_9ANNE</name>
<dbReference type="Gene3D" id="3.40.50.410">
    <property type="entry name" value="von Willebrand factor, type A domain"/>
    <property type="match status" value="1"/>
</dbReference>
<dbReference type="SUPFAM" id="SSF82919">
    <property type="entry name" value="Zn-finger domain of Sec23/24"/>
    <property type="match status" value="1"/>
</dbReference>
<comment type="subcellular location">
    <subcellularLocation>
        <location evidence="1">Cytoplasmic vesicle</location>
        <location evidence="1">COPII-coated vesicle membrane</location>
        <topology evidence="1">Peripheral membrane protein</topology>
        <orientation evidence="1">Cytoplasmic side</orientation>
    </subcellularLocation>
    <subcellularLocation>
        <location evidence="2">Endoplasmic reticulum membrane</location>
        <topology evidence="2">Peripheral membrane protein</topology>
        <orientation evidence="2">Cytoplasmic side</orientation>
    </subcellularLocation>
</comment>
<feature type="compositionally biased region" description="Pro residues" evidence="7">
    <location>
        <begin position="262"/>
        <end position="274"/>
    </location>
</feature>
<comment type="similarity">
    <text evidence="3">Belongs to the SEC23/SEC24 family. SEC24 subfamily.</text>
</comment>
<dbReference type="Gene3D" id="2.60.40.1670">
    <property type="entry name" value="beta-sandwich domain of Sec23/24"/>
    <property type="match status" value="1"/>
</dbReference>
<evidence type="ECO:0000259" key="11">
    <source>
        <dbReference type="Pfam" id="PF04815"/>
    </source>
</evidence>
<dbReference type="InterPro" id="IPR036174">
    <property type="entry name" value="Znf_Sec23_Sec24_sf"/>
</dbReference>
<feature type="compositionally biased region" description="Low complexity" evidence="7">
    <location>
        <begin position="108"/>
        <end position="124"/>
    </location>
</feature>
<evidence type="ECO:0000256" key="1">
    <source>
        <dbReference type="ARBA" id="ARBA00004299"/>
    </source>
</evidence>
<dbReference type="GO" id="GO:0070971">
    <property type="term" value="C:endoplasmic reticulum exit site"/>
    <property type="evidence" value="ECO:0007669"/>
    <property type="project" value="TreeGrafter"/>
</dbReference>
<dbReference type="EMBL" id="JAODUP010000290">
    <property type="protein sequence ID" value="KAK2153657.1"/>
    <property type="molecule type" value="Genomic_DNA"/>
</dbReference>
<dbReference type="FunFam" id="3.40.50.410:FF:000020">
    <property type="entry name" value="protein transport protein Sec24D isoform X1"/>
    <property type="match status" value="1"/>
</dbReference>
<sequence length="1249" mass="133740">MMNPQYMNQQYPGGYNPGYGAPPSSQAPQGFGGPPPSGQPGQGPPGQFGSPSAQNSIVNGTNQTPGMTPAMYGVSAGKVQPTGGPWTSGPGSSQPISNTGPPMPLSGPPSSSGGPPISNGPTPGFRATGPQDAGGRMMRPPSAHLPQPAPNTGQLSNQMGGMTLANQQTSHPGTPVNSFISGTHSAAGPTVSSVPPVSGIPTVSAPLSSVPGPVAYSQPRLSAPSGAPPTMANQPGGPLPGGMPPQSGPGGIPPQSGLGGMPPQPGPGGMPPLLVPGGMSPQSGPGGLPPQSSASSMPPHPVPGGMPPHPGPGGMPPHPGPGGMPPHPGGMPPQPGPGGMPPQPGPGGMPPHPGPGSMPPHPGPGGFSQQPGIGGMPPQSSASGMPPPPSPGGMPPQPGGMPPQPGGMPPQPGGMPPQPGMGFQGVQSYHGGQLSGPMVPPQQQPRKLDPDQMPSPIQVIEDDRRNRSGEFIATQRHYLPPLVTTDFTATDRGNTNPRMMRSTLSFVPCSADMLKQSSLTFALSISPFARLEVDESPLPIVDLGQLGPVRCNRCKAYMNPYMQFVDGGRRIQCCFCGCHTDVPPEYFAHLDHTGRRVDTDQRPELCLGAYEFIATTDYCKNNTLPKPPAFIFMIDVSYNAVKSGLVQLLCDHLKDDILANLPREYGMEESEIRVGFVTYAKELQFYNVKGTLAQPQMLVVSDVQDVFVPLLDGFLVKLSESEAVIDTLLAQIPQMFAASRDTEVVLGPVIQAGLDALKAADCAGKLFIFHTSLPIAEAPGKLKNRDDRKLLGTDKEKTLLTPAINFYTKLGQECVAAGCGVDLFIFPNSYIDIATIAEVPRLTGGNIYKYSYFQADLDGHRLLEDLKTNVMRPIAFDAIMRIRTSTEDRELCYRPTYSGAKFQYYLVKEYLLGIRPVDFLGNFYMANTTDVELAILDCDKTVTVEIKHDDKLTEAEGACIQAAILYTSVSGQRRLRILNMSFNCCTQLADLFKNCELDTFVNYAAKTAIRESMNSNPKTVRENLMNRCAQILACYRKNCASPSSAGQLILPECMKLLPLYTNCIVKSHVLQGGTEVATDERSYLIHAVNAMSVKDTQVFFYPRLIPLHEIDLDSECGTLPPAIRCSYERLRDNGVYLIENGLSMLLWLGMNVPQEWIYSLFGVQSVAQIDIDKTELQNLDNPISRHVREVIQKIREERFRYLKLVIVRQRDKLELVFQQYLLEDRNASGGASYVDFLCHIHKEIRALLS</sequence>
<feature type="compositionally biased region" description="Low complexity" evidence="7">
    <location>
        <begin position="80"/>
        <end position="95"/>
    </location>
</feature>
<feature type="domain" description="Sec23/Sec24 trunk" evidence="10">
    <location>
        <begin position="625"/>
        <end position="870"/>
    </location>
</feature>
<evidence type="ECO:0000256" key="5">
    <source>
        <dbReference type="ARBA" id="ARBA00022927"/>
    </source>
</evidence>
<dbReference type="InterPro" id="IPR036175">
    <property type="entry name" value="Sec23/24_helical_dom_sf"/>
</dbReference>
<dbReference type="InterPro" id="IPR050550">
    <property type="entry name" value="SEC23_SEC24_subfamily"/>
</dbReference>
<feature type="compositionally biased region" description="Low complexity" evidence="7">
    <location>
        <begin position="275"/>
        <end position="297"/>
    </location>
</feature>
<feature type="compositionally biased region" description="Low complexity" evidence="7">
    <location>
        <begin position="11"/>
        <end position="29"/>
    </location>
</feature>
<keyword evidence="14" id="KW-1185">Reference proteome</keyword>
<evidence type="ECO:0000259" key="9">
    <source>
        <dbReference type="Pfam" id="PF04810"/>
    </source>
</evidence>
<keyword evidence="6" id="KW-0968">Cytoplasmic vesicle</keyword>
<dbReference type="GO" id="GO:0006886">
    <property type="term" value="P:intracellular protein transport"/>
    <property type="evidence" value="ECO:0007669"/>
    <property type="project" value="InterPro"/>
</dbReference>
<feature type="domain" description="Sec23/Sec24 beta-sandwich" evidence="12">
    <location>
        <begin position="913"/>
        <end position="984"/>
    </location>
</feature>
<evidence type="ECO:0000259" key="10">
    <source>
        <dbReference type="Pfam" id="PF04811"/>
    </source>
</evidence>
<proteinExistence type="inferred from homology"/>
<feature type="compositionally biased region" description="Polar residues" evidence="7">
    <location>
        <begin position="150"/>
        <end position="195"/>
    </location>
</feature>
<feature type="domain" description="Zinc finger Sec23/Sec24-type" evidence="9">
    <location>
        <begin position="548"/>
        <end position="586"/>
    </location>
</feature>
<dbReference type="InterPro" id="IPR036180">
    <property type="entry name" value="Gelsolin-like_dom_sf"/>
</dbReference>
<dbReference type="InterPro" id="IPR041742">
    <property type="entry name" value="Sec24-like_trunk_dom"/>
</dbReference>
<dbReference type="SUPFAM" id="SSF81811">
    <property type="entry name" value="Helical domain of Sec23/24"/>
    <property type="match status" value="1"/>
</dbReference>
<gene>
    <name evidence="13" type="ORF">LSH36_290g02054</name>
</gene>
<dbReference type="CDD" id="cd01479">
    <property type="entry name" value="Sec24-like"/>
    <property type="match status" value="1"/>
</dbReference>
<feature type="domain" description="Sec23/Sec24 helical" evidence="11">
    <location>
        <begin position="997"/>
        <end position="1096"/>
    </location>
</feature>
<feature type="compositionally biased region" description="Polar residues" evidence="7">
    <location>
        <begin position="1"/>
        <end position="10"/>
    </location>
</feature>
<dbReference type="PANTHER" id="PTHR13803:SF4">
    <property type="entry name" value="SECRETORY 24CD, ISOFORM C"/>
    <property type="match status" value="1"/>
</dbReference>
<keyword evidence="5" id="KW-0653">Protein transport</keyword>
<dbReference type="InterPro" id="IPR036465">
    <property type="entry name" value="vWFA_dom_sf"/>
</dbReference>
<dbReference type="InterPro" id="IPR006900">
    <property type="entry name" value="Sec23/24_helical_dom"/>
</dbReference>
<evidence type="ECO:0000256" key="7">
    <source>
        <dbReference type="SAM" id="MobiDB-lite"/>
    </source>
</evidence>
<organism evidence="13 14">
    <name type="scientific">Paralvinella palmiformis</name>
    <dbReference type="NCBI Taxonomy" id="53620"/>
    <lineage>
        <taxon>Eukaryota</taxon>
        <taxon>Metazoa</taxon>
        <taxon>Spiralia</taxon>
        <taxon>Lophotrochozoa</taxon>
        <taxon>Annelida</taxon>
        <taxon>Polychaeta</taxon>
        <taxon>Sedentaria</taxon>
        <taxon>Canalipalpata</taxon>
        <taxon>Terebellida</taxon>
        <taxon>Terebelliformia</taxon>
        <taxon>Alvinellidae</taxon>
        <taxon>Paralvinella</taxon>
    </lineage>
</organism>
<evidence type="ECO:0000259" key="8">
    <source>
        <dbReference type="Pfam" id="PF00626"/>
    </source>
</evidence>
<dbReference type="Pfam" id="PF00626">
    <property type="entry name" value="Gelsolin"/>
    <property type="match status" value="1"/>
</dbReference>
<comment type="caution">
    <text evidence="13">The sequence shown here is derived from an EMBL/GenBank/DDBJ whole genome shotgun (WGS) entry which is preliminary data.</text>
</comment>
<dbReference type="InterPro" id="IPR007123">
    <property type="entry name" value="Gelsolin-like_dom"/>
</dbReference>
<dbReference type="Pfam" id="PF04815">
    <property type="entry name" value="Sec23_helical"/>
    <property type="match status" value="1"/>
</dbReference>
<dbReference type="Gene3D" id="1.20.120.730">
    <property type="entry name" value="Sec23/Sec24 helical domain"/>
    <property type="match status" value="1"/>
</dbReference>
<protein>
    <recommendedName>
        <fullName evidence="15">Protein transport protein Sec24C</fullName>
    </recommendedName>
</protein>
<evidence type="ECO:0000256" key="4">
    <source>
        <dbReference type="ARBA" id="ARBA00022448"/>
    </source>
</evidence>
<dbReference type="InterPro" id="IPR029006">
    <property type="entry name" value="ADF-H/Gelsolin-like_dom_sf"/>
</dbReference>
<dbReference type="InterPro" id="IPR006895">
    <property type="entry name" value="Znf_Sec23_Sec24"/>
</dbReference>
<evidence type="ECO:0000256" key="6">
    <source>
        <dbReference type="ARBA" id="ARBA00023329"/>
    </source>
</evidence>